<evidence type="ECO:0000313" key="1">
    <source>
        <dbReference type="EMBL" id="MBA9086614.1"/>
    </source>
</evidence>
<proteinExistence type="predicted"/>
<keyword evidence="2" id="KW-1185">Reference proteome</keyword>
<dbReference type="PANTHER" id="PTHR33293">
    <property type="entry name" value="INSERTION ELEMENT IS1 1 PROTEIN INSB-RELATED"/>
    <property type="match status" value="1"/>
</dbReference>
<dbReference type="AlphaFoldDB" id="A0A7W3XSJ4"/>
<protein>
    <submittedName>
        <fullName evidence="1">Putative RNA-binding Zn-ribbon protein involved in translation (DUF1610 family)</fullName>
    </submittedName>
</protein>
<dbReference type="PANTHER" id="PTHR33293:SF1">
    <property type="entry name" value="INSERTION ELEMENT IS1 1 PROTEIN INSB-RELATED"/>
    <property type="match status" value="1"/>
</dbReference>
<dbReference type="Proteomes" id="UP000567067">
    <property type="component" value="Unassembled WGS sequence"/>
</dbReference>
<accession>A0A7W3XSJ4</accession>
<organism evidence="1 2">
    <name type="scientific">Fontibacillus solani</name>
    <dbReference type="NCBI Taxonomy" id="1572857"/>
    <lineage>
        <taxon>Bacteria</taxon>
        <taxon>Bacillati</taxon>
        <taxon>Bacillota</taxon>
        <taxon>Bacilli</taxon>
        <taxon>Bacillales</taxon>
        <taxon>Paenibacillaceae</taxon>
        <taxon>Fontibacillus</taxon>
    </lineage>
</organism>
<evidence type="ECO:0000313" key="2">
    <source>
        <dbReference type="Proteomes" id="UP000567067"/>
    </source>
</evidence>
<sequence length="101" mass="11496">MNWAKVYELFDELPKTEQFQLFQAMQTTLFPEPKEDIATLVSDIREVRFSGGLACVHCGSVSVKRNGKYRSRQRYLCKDCGKTFNDMTASPISGTHYPHSG</sequence>
<gene>
    <name evidence="1" type="ORF">FHR92_003094</name>
</gene>
<dbReference type="EMBL" id="JACJIP010000020">
    <property type="protein sequence ID" value="MBA9086614.1"/>
    <property type="molecule type" value="Genomic_DNA"/>
</dbReference>
<reference evidence="1 2" key="1">
    <citation type="submission" date="2020-08" db="EMBL/GenBank/DDBJ databases">
        <title>Genomic Encyclopedia of Type Strains, Phase III (KMG-III): the genomes of soil and plant-associated and newly described type strains.</title>
        <authorList>
            <person name="Whitman W."/>
        </authorList>
    </citation>
    <scope>NUCLEOTIDE SEQUENCE [LARGE SCALE GENOMIC DNA]</scope>
    <source>
        <strain evidence="1 2">CECT 8693</strain>
    </source>
</reference>
<comment type="caution">
    <text evidence="1">The sequence shown here is derived from an EMBL/GenBank/DDBJ whole genome shotgun (WGS) entry which is preliminary data.</text>
</comment>
<name>A0A7W3XSJ4_9BACL</name>
<dbReference type="InterPro" id="IPR051354">
    <property type="entry name" value="Transposase_27_IS1"/>
</dbReference>